<dbReference type="OrthoDB" id="6286925at2759"/>
<evidence type="ECO:0000256" key="6">
    <source>
        <dbReference type="ARBA" id="ARBA00023136"/>
    </source>
</evidence>
<keyword evidence="5" id="KW-0297">G-protein coupled receptor</keyword>
<evidence type="ECO:0000313" key="11">
    <source>
        <dbReference type="Proteomes" id="UP000694844"/>
    </source>
</evidence>
<dbReference type="RefSeq" id="XP_022316732.1">
    <property type="nucleotide sequence ID" value="XM_022461024.1"/>
</dbReference>
<evidence type="ECO:0000259" key="10">
    <source>
        <dbReference type="PROSITE" id="PS50262"/>
    </source>
</evidence>
<feature type="transmembrane region" description="Helical" evidence="9">
    <location>
        <begin position="128"/>
        <end position="149"/>
    </location>
</feature>
<dbReference type="PANTHER" id="PTHR24249">
    <property type="entry name" value="HISTAMINE RECEPTOR-RELATED G-PROTEIN COUPLED RECEPTOR"/>
    <property type="match status" value="1"/>
</dbReference>
<dbReference type="InterPro" id="IPR000276">
    <property type="entry name" value="GPCR_Rhodpsn"/>
</dbReference>
<evidence type="ECO:0000256" key="5">
    <source>
        <dbReference type="ARBA" id="ARBA00023040"/>
    </source>
</evidence>
<dbReference type="CDD" id="cd00637">
    <property type="entry name" value="7tm_classA_rhodopsin-like"/>
    <property type="match status" value="1"/>
</dbReference>
<organism evidence="11 12">
    <name type="scientific">Crassostrea virginica</name>
    <name type="common">Eastern oyster</name>
    <dbReference type="NCBI Taxonomy" id="6565"/>
    <lineage>
        <taxon>Eukaryota</taxon>
        <taxon>Metazoa</taxon>
        <taxon>Spiralia</taxon>
        <taxon>Lophotrochozoa</taxon>
        <taxon>Mollusca</taxon>
        <taxon>Bivalvia</taxon>
        <taxon>Autobranchia</taxon>
        <taxon>Pteriomorphia</taxon>
        <taxon>Ostreida</taxon>
        <taxon>Ostreoidea</taxon>
        <taxon>Ostreidae</taxon>
        <taxon>Crassostrea</taxon>
    </lineage>
</organism>
<keyword evidence="8" id="KW-0807">Transducer</keyword>
<keyword evidence="7" id="KW-0675">Receptor</keyword>
<keyword evidence="2" id="KW-1003">Cell membrane</keyword>
<dbReference type="GO" id="GO:0004930">
    <property type="term" value="F:G protein-coupled receptor activity"/>
    <property type="evidence" value="ECO:0007669"/>
    <property type="project" value="UniProtKB-KW"/>
</dbReference>
<name>A0A8B8CLJ8_CRAVI</name>
<feature type="domain" description="G-protein coupled receptors family 1 profile" evidence="10">
    <location>
        <begin position="30"/>
        <end position="282"/>
    </location>
</feature>
<feature type="transmembrane region" description="Helical" evidence="9">
    <location>
        <begin position="169"/>
        <end position="192"/>
    </location>
</feature>
<dbReference type="KEGG" id="cvn:111120297"/>
<evidence type="ECO:0000256" key="7">
    <source>
        <dbReference type="ARBA" id="ARBA00023170"/>
    </source>
</evidence>
<evidence type="ECO:0000256" key="1">
    <source>
        <dbReference type="ARBA" id="ARBA00004651"/>
    </source>
</evidence>
<dbReference type="SUPFAM" id="SSF81321">
    <property type="entry name" value="Family A G protein-coupled receptor-like"/>
    <property type="match status" value="1"/>
</dbReference>
<feature type="non-terminal residue" evidence="12">
    <location>
        <position position="1"/>
    </location>
</feature>
<accession>A0A8B8CLJ8</accession>
<sequence>IPPLSPGGYSTALIVFLTLQQCVFVLSFSGNLVVIIVVLKYLKLNTFSNQMVVSLAVTDLCTGFSSGSQLLYILFPVMDQNKVSCFLRFRIVVTMTIASQLSLVFSTLDRLVAIHYPHKYSGIMTKSLGIFFIILAWSFALITGLLPFFTQDNWDDIQFCFYQIVFDKYLYLFDSFTTVSFMMTSFFMNLAILKTAWSFLNRVRPAFETSRNRQKRIKMKSDVNSAKVWGLVTLFNSICWAPFTAFNIKIGLGVAYTMPEIIVMNWLVFLGMLNSIMNPFIFAWHRQDFNKSLKRLFKIQQRRVEPVVGIQVITLRKSNTASYSANNDRASSSHTTKT</sequence>
<dbReference type="Proteomes" id="UP000694844">
    <property type="component" value="Chromosome 2"/>
</dbReference>
<keyword evidence="6 9" id="KW-0472">Membrane</keyword>
<dbReference type="AlphaFoldDB" id="A0A8B8CLJ8"/>
<evidence type="ECO:0000256" key="3">
    <source>
        <dbReference type="ARBA" id="ARBA00022692"/>
    </source>
</evidence>
<dbReference type="GO" id="GO:0005886">
    <property type="term" value="C:plasma membrane"/>
    <property type="evidence" value="ECO:0007669"/>
    <property type="project" value="UniProtKB-SubCell"/>
</dbReference>
<dbReference type="Gene3D" id="1.20.1070.10">
    <property type="entry name" value="Rhodopsin 7-helix transmembrane proteins"/>
    <property type="match status" value="1"/>
</dbReference>
<dbReference type="GeneID" id="111120297"/>
<dbReference type="PRINTS" id="PR00237">
    <property type="entry name" value="GPCRRHODOPSN"/>
</dbReference>
<feature type="transmembrane region" description="Helical" evidence="9">
    <location>
        <begin position="51"/>
        <end position="75"/>
    </location>
</feature>
<evidence type="ECO:0000256" key="8">
    <source>
        <dbReference type="ARBA" id="ARBA00023224"/>
    </source>
</evidence>
<keyword evidence="4 9" id="KW-1133">Transmembrane helix</keyword>
<feature type="transmembrane region" description="Helical" evidence="9">
    <location>
        <begin position="12"/>
        <end position="39"/>
    </location>
</feature>
<evidence type="ECO:0000256" key="4">
    <source>
        <dbReference type="ARBA" id="ARBA00022989"/>
    </source>
</evidence>
<comment type="subcellular location">
    <subcellularLocation>
        <location evidence="1">Cell membrane</location>
        <topology evidence="1">Multi-pass membrane protein</topology>
    </subcellularLocation>
</comment>
<dbReference type="InterPro" id="IPR017452">
    <property type="entry name" value="GPCR_Rhodpsn_7TM"/>
</dbReference>
<gene>
    <name evidence="12" type="primary">LOC111120297</name>
</gene>
<dbReference type="InterPro" id="IPR050569">
    <property type="entry name" value="TAAR"/>
</dbReference>
<protein>
    <submittedName>
        <fullName evidence="12">Adenosine receptor A2a-like</fullName>
    </submittedName>
</protein>
<proteinExistence type="predicted"/>
<feature type="transmembrane region" description="Helical" evidence="9">
    <location>
        <begin position="266"/>
        <end position="285"/>
    </location>
</feature>
<reference evidence="12" key="1">
    <citation type="submission" date="2025-08" db="UniProtKB">
        <authorList>
            <consortium name="RefSeq"/>
        </authorList>
    </citation>
    <scope>IDENTIFICATION</scope>
    <source>
        <tissue evidence="12">Whole sample</tissue>
    </source>
</reference>
<dbReference type="PROSITE" id="PS50262">
    <property type="entry name" value="G_PROTEIN_RECEP_F1_2"/>
    <property type="match status" value="1"/>
</dbReference>
<evidence type="ECO:0000313" key="12">
    <source>
        <dbReference type="RefSeq" id="XP_022316732.1"/>
    </source>
</evidence>
<evidence type="ECO:0000256" key="9">
    <source>
        <dbReference type="SAM" id="Phobius"/>
    </source>
</evidence>
<feature type="transmembrane region" description="Helical" evidence="9">
    <location>
        <begin position="87"/>
        <end position="108"/>
    </location>
</feature>
<dbReference type="PANTHER" id="PTHR24249:SF372">
    <property type="entry name" value="G-PROTEIN COUPLED RECEPTORS FAMILY 1 PROFILE DOMAIN-CONTAINING PROTEIN"/>
    <property type="match status" value="1"/>
</dbReference>
<evidence type="ECO:0000256" key="2">
    <source>
        <dbReference type="ARBA" id="ARBA00022475"/>
    </source>
</evidence>
<dbReference type="Pfam" id="PF00001">
    <property type="entry name" value="7tm_1"/>
    <property type="match status" value="1"/>
</dbReference>
<feature type="transmembrane region" description="Helical" evidence="9">
    <location>
        <begin position="228"/>
        <end position="246"/>
    </location>
</feature>
<keyword evidence="3 9" id="KW-0812">Transmembrane</keyword>
<keyword evidence="11" id="KW-1185">Reference proteome</keyword>